<dbReference type="Proteomes" id="UP000032142">
    <property type="component" value="Unassembled WGS sequence"/>
</dbReference>
<evidence type="ECO:0000313" key="1">
    <source>
        <dbReference type="EMBL" id="KHF99178.1"/>
    </source>
</evidence>
<dbReference type="AlphaFoldDB" id="A0A0B0MIA6"/>
<gene>
    <name evidence="1" type="ORF">F383_16672</name>
</gene>
<comment type="caution">
    <text evidence="1">The sequence shown here is derived from an EMBL/GenBank/DDBJ whole genome shotgun (WGS) entry which is preliminary data.</text>
</comment>
<keyword evidence="2" id="KW-1185">Reference proteome</keyword>
<dbReference type="EMBL" id="JRRC01067718">
    <property type="protein sequence ID" value="KHF99178.1"/>
    <property type="molecule type" value="Genomic_DNA"/>
</dbReference>
<evidence type="ECO:0000313" key="2">
    <source>
        <dbReference type="Proteomes" id="UP000032142"/>
    </source>
</evidence>
<accession>A0A0B0MIA6</accession>
<organism evidence="1 2">
    <name type="scientific">Gossypium arboreum</name>
    <name type="common">Tree cotton</name>
    <name type="synonym">Gossypium nanking</name>
    <dbReference type="NCBI Taxonomy" id="29729"/>
    <lineage>
        <taxon>Eukaryota</taxon>
        <taxon>Viridiplantae</taxon>
        <taxon>Streptophyta</taxon>
        <taxon>Embryophyta</taxon>
        <taxon>Tracheophyta</taxon>
        <taxon>Spermatophyta</taxon>
        <taxon>Magnoliopsida</taxon>
        <taxon>eudicotyledons</taxon>
        <taxon>Gunneridae</taxon>
        <taxon>Pentapetalae</taxon>
        <taxon>rosids</taxon>
        <taxon>malvids</taxon>
        <taxon>Malvales</taxon>
        <taxon>Malvaceae</taxon>
        <taxon>Malvoideae</taxon>
        <taxon>Gossypium</taxon>
    </lineage>
</organism>
<proteinExistence type="predicted"/>
<name>A0A0B0MIA6_GOSAR</name>
<reference evidence="2" key="1">
    <citation type="submission" date="2014-09" db="EMBL/GenBank/DDBJ databases">
        <authorList>
            <person name="Mudge J."/>
            <person name="Ramaraj T."/>
            <person name="Lindquist I.E."/>
            <person name="Bharti A.K."/>
            <person name="Sundararajan A."/>
            <person name="Cameron C.T."/>
            <person name="Woodward J.E."/>
            <person name="May G.D."/>
            <person name="Brubaker C."/>
            <person name="Broadhvest J."/>
            <person name="Wilkins T.A."/>
        </authorList>
    </citation>
    <scope>NUCLEOTIDE SEQUENCE</scope>
    <source>
        <strain evidence="2">cv. AKA8401</strain>
    </source>
</reference>
<sequence length="16" mass="1955">MYRLVLLEIIILVYFG</sequence>
<protein>
    <submittedName>
        <fullName evidence="1">Uncharacterized protein</fullName>
    </submittedName>
</protein>